<evidence type="ECO:0000256" key="3">
    <source>
        <dbReference type="ARBA" id="ARBA00022833"/>
    </source>
</evidence>
<evidence type="ECO:0000313" key="7">
    <source>
        <dbReference type="Proteomes" id="UP000002668"/>
    </source>
</evidence>
<dbReference type="HOGENOM" id="CLU_055491_3_2_1"/>
<feature type="domain" description="CENP-V/GFA" evidence="5">
    <location>
        <begin position="62"/>
        <end position="185"/>
    </location>
</feature>
<keyword evidence="3" id="KW-0862">Zinc</keyword>
<dbReference type="InterPro" id="IPR011057">
    <property type="entry name" value="Mss4-like_sf"/>
</dbReference>
<protein>
    <submittedName>
        <fullName evidence="6">Predicted protein</fullName>
    </submittedName>
</protein>
<evidence type="ECO:0000313" key="6">
    <source>
        <dbReference type="EMBL" id="CBX91420.1"/>
    </source>
</evidence>
<dbReference type="STRING" id="985895.E4ZJY5"/>
<dbReference type="GO" id="GO:0016846">
    <property type="term" value="F:carbon-sulfur lyase activity"/>
    <property type="evidence" value="ECO:0007669"/>
    <property type="project" value="InterPro"/>
</dbReference>
<dbReference type="SUPFAM" id="SSF51316">
    <property type="entry name" value="Mss4-like"/>
    <property type="match status" value="1"/>
</dbReference>
<dbReference type="VEuPathDB" id="FungiDB:LEMA_P069280.1"/>
<dbReference type="AlphaFoldDB" id="E4ZJY5"/>
<organism evidence="7">
    <name type="scientific">Leptosphaeria maculans (strain JN3 / isolate v23.1.3 / race Av1-4-5-6-7-8)</name>
    <name type="common">Blackleg fungus</name>
    <name type="synonym">Phoma lingam</name>
    <dbReference type="NCBI Taxonomy" id="985895"/>
    <lineage>
        <taxon>Eukaryota</taxon>
        <taxon>Fungi</taxon>
        <taxon>Dikarya</taxon>
        <taxon>Ascomycota</taxon>
        <taxon>Pezizomycotina</taxon>
        <taxon>Dothideomycetes</taxon>
        <taxon>Pleosporomycetidae</taxon>
        <taxon>Pleosporales</taxon>
        <taxon>Pleosporineae</taxon>
        <taxon>Leptosphaeriaceae</taxon>
        <taxon>Plenodomus</taxon>
        <taxon>Plenodomus lingam/Leptosphaeria maculans species complex</taxon>
    </lineage>
</organism>
<keyword evidence="4" id="KW-0456">Lyase</keyword>
<dbReference type="PROSITE" id="PS51891">
    <property type="entry name" value="CENP_V_GFA"/>
    <property type="match status" value="1"/>
</dbReference>
<dbReference type="OMA" id="TPFIETW"/>
<dbReference type="InParanoid" id="E4ZJY5"/>
<dbReference type="Proteomes" id="UP000002668">
    <property type="component" value="Genome"/>
</dbReference>
<keyword evidence="7" id="KW-1185">Reference proteome</keyword>
<dbReference type="PANTHER" id="PTHR33337:SF30">
    <property type="entry name" value="DUF636 DOMAIN PROTEIN (AFU_ORTHOLOGUE AFUA_1G03180)"/>
    <property type="match status" value="1"/>
</dbReference>
<evidence type="ECO:0000256" key="4">
    <source>
        <dbReference type="ARBA" id="ARBA00023239"/>
    </source>
</evidence>
<dbReference type="PANTHER" id="PTHR33337">
    <property type="entry name" value="GFA DOMAIN-CONTAINING PROTEIN"/>
    <property type="match status" value="1"/>
</dbReference>
<dbReference type="Gene3D" id="3.90.1590.10">
    <property type="entry name" value="glutathione-dependent formaldehyde- activating enzyme (gfa)"/>
    <property type="match status" value="1"/>
</dbReference>
<reference evidence="7" key="1">
    <citation type="journal article" date="2011" name="Nat. Commun.">
        <title>Effector diversification within compartments of the Leptosphaeria maculans genome affected by Repeat-Induced Point mutations.</title>
        <authorList>
            <person name="Rouxel T."/>
            <person name="Grandaubert J."/>
            <person name="Hane J.K."/>
            <person name="Hoede C."/>
            <person name="van de Wouw A.P."/>
            <person name="Couloux A."/>
            <person name="Dominguez V."/>
            <person name="Anthouard V."/>
            <person name="Bally P."/>
            <person name="Bourras S."/>
            <person name="Cozijnsen A.J."/>
            <person name="Ciuffetti L.M."/>
            <person name="Degrave A."/>
            <person name="Dilmaghani A."/>
            <person name="Duret L."/>
            <person name="Fudal I."/>
            <person name="Goodwin S.B."/>
            <person name="Gout L."/>
            <person name="Glaser N."/>
            <person name="Linglin J."/>
            <person name="Kema G.H.J."/>
            <person name="Lapalu N."/>
            <person name="Lawrence C.B."/>
            <person name="May K."/>
            <person name="Meyer M."/>
            <person name="Ollivier B."/>
            <person name="Poulain J."/>
            <person name="Schoch C.L."/>
            <person name="Simon A."/>
            <person name="Spatafora J.W."/>
            <person name="Stachowiak A."/>
            <person name="Turgeon B.G."/>
            <person name="Tyler B.M."/>
            <person name="Vincent D."/>
            <person name="Weissenbach J."/>
            <person name="Amselem J."/>
            <person name="Quesneville H."/>
            <person name="Oliver R.P."/>
            <person name="Wincker P."/>
            <person name="Balesdent M.-H."/>
            <person name="Howlett B.J."/>
        </authorList>
    </citation>
    <scope>NUCLEOTIDE SEQUENCE [LARGE SCALE GENOMIC DNA]</scope>
    <source>
        <strain evidence="7">JN3 / isolate v23.1.3 / race Av1-4-5-6-7-8</strain>
    </source>
</reference>
<accession>E4ZJY5</accession>
<dbReference type="InterPro" id="IPR006913">
    <property type="entry name" value="CENP-V/GFA"/>
</dbReference>
<dbReference type="eggNOG" id="ENOG502SFKU">
    <property type="taxonomic scope" value="Eukaryota"/>
</dbReference>
<evidence type="ECO:0000259" key="5">
    <source>
        <dbReference type="PROSITE" id="PS51891"/>
    </source>
</evidence>
<evidence type="ECO:0000256" key="2">
    <source>
        <dbReference type="ARBA" id="ARBA00022723"/>
    </source>
</evidence>
<gene>
    <name evidence="6" type="ORF">LEMA_P069280.1</name>
</gene>
<sequence length="198" mass="22360">MDKEMTLWKMKMNLEEKKKKKKKGSYSTVYKCSVVFFNPPPIPERAILRDPSVQSPGKMTDFQGKCHCGNTEWTATLQKDQQAHILCHCNTCKELSGSTFTLNQIIPAKALKITKGDDLGKYTYKGDSGRDVHCYYCKVCTSHVYHQQEALGPDSIVLRTGLLTEGIQKFQPGAEIFGKDRLSWEKEVAQTFDGMPPS</sequence>
<dbReference type="GO" id="GO:0046872">
    <property type="term" value="F:metal ion binding"/>
    <property type="evidence" value="ECO:0007669"/>
    <property type="project" value="UniProtKB-KW"/>
</dbReference>
<comment type="similarity">
    <text evidence="1">Belongs to the Gfa family.</text>
</comment>
<dbReference type="Pfam" id="PF04828">
    <property type="entry name" value="GFA"/>
    <property type="match status" value="1"/>
</dbReference>
<dbReference type="EMBL" id="FP929072">
    <property type="protein sequence ID" value="CBX91420.1"/>
    <property type="molecule type" value="Genomic_DNA"/>
</dbReference>
<proteinExistence type="inferred from homology"/>
<name>E4ZJY5_LEPMJ</name>
<evidence type="ECO:0000256" key="1">
    <source>
        <dbReference type="ARBA" id="ARBA00005495"/>
    </source>
</evidence>
<keyword evidence="2" id="KW-0479">Metal-binding</keyword>
<dbReference type="OrthoDB" id="1601230at2759"/>